<organism evidence="5 6">
    <name type="scientific">Escallonia herrerae</name>
    <dbReference type="NCBI Taxonomy" id="1293975"/>
    <lineage>
        <taxon>Eukaryota</taxon>
        <taxon>Viridiplantae</taxon>
        <taxon>Streptophyta</taxon>
        <taxon>Embryophyta</taxon>
        <taxon>Tracheophyta</taxon>
        <taxon>Spermatophyta</taxon>
        <taxon>Magnoliopsida</taxon>
        <taxon>eudicotyledons</taxon>
        <taxon>Gunneridae</taxon>
        <taxon>Pentapetalae</taxon>
        <taxon>asterids</taxon>
        <taxon>campanulids</taxon>
        <taxon>Escalloniales</taxon>
        <taxon>Escalloniaceae</taxon>
        <taxon>Escallonia</taxon>
    </lineage>
</organism>
<dbReference type="InterPro" id="IPR039776">
    <property type="entry name" value="Pds5"/>
</dbReference>
<sequence length="368" mass="41702">MASSSGPENELEEELKDAGNKLLMPPSSINELLTLLDKLEDLLSKVEQAPCQSMQDALLPATKALIAIELLRHSDIDIKVSVVSCITELTRISAPDPPYSDEQMKFVCLYYAFMNSHDCFHLTGEQEIFQLTIMALENLSRLSGRCYLKAVQILEYTAQVRSCLVMQDLGCDALIVEIFKLFLKTIRPDHPEAVFWDMEAIMTLVIEESDMMTVELLNALLSSVKKDNQSLDDVVVQLILLFQNIEPLSWKLGVKVLENCATILRSYLPKVVKMFSLELDDYAEVVAKICQNENPEELTCGQWEALVAMAPCEHGHREFLRPEDTQGTDYFSRIARSRGIKSSYATYLELIWQRNQLCLLTTKPQPLL</sequence>
<dbReference type="GO" id="GO:0007064">
    <property type="term" value="P:mitotic sister chromatid cohesion"/>
    <property type="evidence" value="ECO:0007669"/>
    <property type="project" value="InterPro"/>
</dbReference>
<evidence type="ECO:0000256" key="1">
    <source>
        <dbReference type="ARBA" id="ARBA00004123"/>
    </source>
</evidence>
<keyword evidence="6" id="KW-1185">Reference proteome</keyword>
<dbReference type="GO" id="GO:0000785">
    <property type="term" value="C:chromatin"/>
    <property type="evidence" value="ECO:0007669"/>
    <property type="project" value="TreeGrafter"/>
</dbReference>
<proteinExistence type="predicted"/>
<evidence type="ECO:0000256" key="4">
    <source>
        <dbReference type="ARBA" id="ARBA00023242"/>
    </source>
</evidence>
<accession>A0AA88VA84</accession>
<dbReference type="GO" id="GO:0005634">
    <property type="term" value="C:nucleus"/>
    <property type="evidence" value="ECO:0007669"/>
    <property type="project" value="UniProtKB-SubCell"/>
</dbReference>
<dbReference type="EMBL" id="JAVXUP010002191">
    <property type="protein sequence ID" value="KAK3004917.1"/>
    <property type="molecule type" value="Genomic_DNA"/>
</dbReference>
<dbReference type="GO" id="GO:0006281">
    <property type="term" value="P:DNA repair"/>
    <property type="evidence" value="ECO:0007669"/>
    <property type="project" value="UniProtKB-KW"/>
</dbReference>
<dbReference type="AlphaFoldDB" id="A0AA88VA84"/>
<comment type="subcellular location">
    <subcellularLocation>
        <location evidence="1">Nucleus</location>
    </subcellularLocation>
</comment>
<gene>
    <name evidence="5" type="ORF">RJ639_019687</name>
</gene>
<evidence type="ECO:0000313" key="6">
    <source>
        <dbReference type="Proteomes" id="UP001188597"/>
    </source>
</evidence>
<evidence type="ECO:0000313" key="5">
    <source>
        <dbReference type="EMBL" id="KAK3004917.1"/>
    </source>
</evidence>
<reference evidence="5" key="1">
    <citation type="submission" date="2022-12" db="EMBL/GenBank/DDBJ databases">
        <title>Draft genome assemblies for two species of Escallonia (Escalloniales).</title>
        <authorList>
            <person name="Chanderbali A."/>
            <person name="Dervinis C."/>
            <person name="Anghel I."/>
            <person name="Soltis D."/>
            <person name="Soltis P."/>
            <person name="Zapata F."/>
        </authorList>
    </citation>
    <scope>NUCLEOTIDE SEQUENCE</scope>
    <source>
        <strain evidence="5">UCBG64.0493</strain>
        <tissue evidence="5">Leaf</tissue>
    </source>
</reference>
<comment type="caution">
    <text evidence="5">The sequence shown here is derived from an EMBL/GenBank/DDBJ whole genome shotgun (WGS) entry which is preliminary data.</text>
</comment>
<dbReference type="PANTHER" id="PTHR12663">
    <property type="entry name" value="ANDROGEN INDUCED INHIBITOR OF PROLIFERATION AS3 / PDS5-RELATED"/>
    <property type="match status" value="1"/>
</dbReference>
<name>A0AA88VA84_9ASTE</name>
<keyword evidence="4" id="KW-0539">Nucleus</keyword>
<dbReference type="Proteomes" id="UP001188597">
    <property type="component" value="Unassembled WGS sequence"/>
</dbReference>
<keyword evidence="3" id="KW-0234">DNA repair</keyword>
<dbReference type="PANTHER" id="PTHR12663:SF69">
    <property type="entry name" value="SISTER CHROMATID COHESION PROTEIN PDS5 HOMOLOG E"/>
    <property type="match status" value="1"/>
</dbReference>
<protein>
    <submittedName>
        <fullName evidence="5">Uncharacterized protein</fullName>
    </submittedName>
</protein>
<dbReference type="Pfam" id="PF20168">
    <property type="entry name" value="PDS5"/>
    <property type="match status" value="2"/>
</dbReference>
<evidence type="ECO:0000256" key="2">
    <source>
        <dbReference type="ARBA" id="ARBA00022763"/>
    </source>
</evidence>
<keyword evidence="2" id="KW-0227">DNA damage</keyword>
<evidence type="ECO:0000256" key="3">
    <source>
        <dbReference type="ARBA" id="ARBA00023204"/>
    </source>
</evidence>